<keyword evidence="3" id="KW-1185">Reference proteome</keyword>
<dbReference type="Proteomes" id="UP000527355">
    <property type="component" value="Unassembled WGS sequence"/>
</dbReference>
<dbReference type="AlphaFoldDB" id="A0A7J7UCV9"/>
<sequence length="235" mass="25650">MPRRGLLPATERTCLRDGHRGGRWCRHCPQPSPGHSPSLTPKSGYAAPRSFDSPAFGNGSPGVTTGFRFPRRHRRFPGEGRPSGYTAKGFPLLWPRLHQDRPVGWGLEDREGVASRGRRGRGAAGSRPVTQQHTRARPRTAGAGPLSAHSGRPAAGKRGREGLAASSTRPEGGCRGPRARRWGHASKPEVRPHGAGAWRGGERRRKSIRFRVLGRGMEETSGFNIVDKNPVHLLR</sequence>
<proteinExistence type="predicted"/>
<evidence type="ECO:0000313" key="2">
    <source>
        <dbReference type="EMBL" id="KAF6310705.1"/>
    </source>
</evidence>
<feature type="region of interest" description="Disordered" evidence="1">
    <location>
        <begin position="108"/>
        <end position="204"/>
    </location>
</feature>
<protein>
    <submittedName>
        <fullName evidence="2">Uncharacterized protein</fullName>
    </submittedName>
</protein>
<evidence type="ECO:0000256" key="1">
    <source>
        <dbReference type="SAM" id="MobiDB-lite"/>
    </source>
</evidence>
<comment type="caution">
    <text evidence="2">The sequence shown here is derived from an EMBL/GenBank/DDBJ whole genome shotgun (WGS) entry which is preliminary data.</text>
</comment>
<name>A0A7J7UCV9_MYOMY</name>
<feature type="region of interest" description="Disordered" evidence="1">
    <location>
        <begin position="31"/>
        <end position="85"/>
    </location>
</feature>
<accession>A0A7J7UCV9</accession>
<dbReference type="EMBL" id="JABWUV010000013">
    <property type="protein sequence ID" value="KAF6310705.1"/>
    <property type="molecule type" value="Genomic_DNA"/>
</dbReference>
<evidence type="ECO:0000313" key="3">
    <source>
        <dbReference type="Proteomes" id="UP000527355"/>
    </source>
</evidence>
<gene>
    <name evidence="2" type="ORF">mMyoMyo1_008763</name>
</gene>
<reference evidence="2 3" key="1">
    <citation type="journal article" date="2020" name="Nature">
        <title>Six reference-quality genomes reveal evolution of bat adaptations.</title>
        <authorList>
            <person name="Jebb D."/>
            <person name="Huang Z."/>
            <person name="Pippel M."/>
            <person name="Hughes G.M."/>
            <person name="Lavrichenko K."/>
            <person name="Devanna P."/>
            <person name="Winkler S."/>
            <person name="Jermiin L.S."/>
            <person name="Skirmuntt E.C."/>
            <person name="Katzourakis A."/>
            <person name="Burkitt-Gray L."/>
            <person name="Ray D.A."/>
            <person name="Sullivan K.A.M."/>
            <person name="Roscito J.G."/>
            <person name="Kirilenko B.M."/>
            <person name="Davalos L.M."/>
            <person name="Corthals A.P."/>
            <person name="Power M.L."/>
            <person name="Jones G."/>
            <person name="Ransome R.D."/>
            <person name="Dechmann D.K.N."/>
            <person name="Locatelli A.G."/>
            <person name="Puechmaille S.J."/>
            <person name="Fedrigo O."/>
            <person name="Jarvis E.D."/>
            <person name="Hiller M."/>
            <person name="Vernes S.C."/>
            <person name="Myers E.W."/>
            <person name="Teeling E.C."/>
        </authorList>
    </citation>
    <scope>NUCLEOTIDE SEQUENCE [LARGE SCALE GENOMIC DNA]</scope>
    <source>
        <strain evidence="2">MMyoMyo1</strain>
        <tissue evidence="2">Flight muscle</tissue>
    </source>
</reference>
<organism evidence="2 3">
    <name type="scientific">Myotis myotis</name>
    <name type="common">Greater mouse-eared bat</name>
    <name type="synonym">Vespertilio myotis</name>
    <dbReference type="NCBI Taxonomy" id="51298"/>
    <lineage>
        <taxon>Eukaryota</taxon>
        <taxon>Metazoa</taxon>
        <taxon>Chordata</taxon>
        <taxon>Craniata</taxon>
        <taxon>Vertebrata</taxon>
        <taxon>Euteleostomi</taxon>
        <taxon>Mammalia</taxon>
        <taxon>Eutheria</taxon>
        <taxon>Laurasiatheria</taxon>
        <taxon>Chiroptera</taxon>
        <taxon>Yangochiroptera</taxon>
        <taxon>Vespertilionidae</taxon>
        <taxon>Myotis</taxon>
    </lineage>
</organism>